<feature type="transmembrane region" description="Helical" evidence="8">
    <location>
        <begin position="183"/>
        <end position="203"/>
    </location>
</feature>
<dbReference type="GO" id="GO:0005283">
    <property type="term" value="F:amino acid:sodium symporter activity"/>
    <property type="evidence" value="ECO:0007669"/>
    <property type="project" value="InterPro"/>
</dbReference>
<keyword evidence="6 8" id="KW-1133">Transmembrane helix</keyword>
<dbReference type="PRINTS" id="PR00175">
    <property type="entry name" value="NAALASMPORT"/>
</dbReference>
<evidence type="ECO:0000256" key="5">
    <source>
        <dbReference type="ARBA" id="ARBA00022692"/>
    </source>
</evidence>
<dbReference type="InterPro" id="IPR001463">
    <property type="entry name" value="Na/Ala_symport"/>
</dbReference>
<evidence type="ECO:0000256" key="6">
    <source>
        <dbReference type="ARBA" id="ARBA00022989"/>
    </source>
</evidence>
<protein>
    <submittedName>
        <fullName evidence="9">Sodium:alanine symporter family protein</fullName>
    </submittedName>
</protein>
<evidence type="ECO:0000256" key="4">
    <source>
        <dbReference type="ARBA" id="ARBA00022475"/>
    </source>
</evidence>
<proteinExistence type="inferred from homology"/>
<feature type="transmembrane region" description="Helical" evidence="8">
    <location>
        <begin position="150"/>
        <end position="171"/>
    </location>
</feature>
<evidence type="ECO:0000256" key="7">
    <source>
        <dbReference type="ARBA" id="ARBA00023136"/>
    </source>
</evidence>
<comment type="caution">
    <text evidence="9">The sequence shown here is derived from an EMBL/GenBank/DDBJ whole genome shotgun (WGS) entry which is preliminary data.</text>
</comment>
<name>A0A845QHQ9_9FIRM</name>
<feature type="transmembrane region" description="Helical" evidence="8">
    <location>
        <begin position="96"/>
        <end position="121"/>
    </location>
</feature>
<feature type="transmembrane region" description="Helical" evidence="8">
    <location>
        <begin position="351"/>
        <end position="376"/>
    </location>
</feature>
<feature type="transmembrane region" description="Helical" evidence="8">
    <location>
        <begin position="310"/>
        <end position="331"/>
    </location>
</feature>
<keyword evidence="10" id="KW-1185">Reference proteome</keyword>
<organism evidence="9 10">
    <name type="scientific">Anaerotruncus colihominis</name>
    <dbReference type="NCBI Taxonomy" id="169435"/>
    <lineage>
        <taxon>Bacteria</taxon>
        <taxon>Bacillati</taxon>
        <taxon>Bacillota</taxon>
        <taxon>Clostridia</taxon>
        <taxon>Eubacteriales</taxon>
        <taxon>Oscillospiraceae</taxon>
        <taxon>Anaerotruncus</taxon>
    </lineage>
</organism>
<evidence type="ECO:0000313" key="10">
    <source>
        <dbReference type="Proteomes" id="UP000446866"/>
    </source>
</evidence>
<reference evidence="9 10" key="1">
    <citation type="submission" date="2018-08" db="EMBL/GenBank/DDBJ databases">
        <title>Murine metabolic-syndrome-specific gut microbial biobank.</title>
        <authorList>
            <person name="Liu C."/>
        </authorList>
    </citation>
    <scope>NUCLEOTIDE SEQUENCE [LARGE SCALE GENOMIC DNA]</scope>
    <source>
        <strain evidence="9 10">28</strain>
    </source>
</reference>
<evidence type="ECO:0000256" key="3">
    <source>
        <dbReference type="ARBA" id="ARBA00022448"/>
    </source>
</evidence>
<evidence type="ECO:0000256" key="2">
    <source>
        <dbReference type="ARBA" id="ARBA00009261"/>
    </source>
</evidence>
<gene>
    <name evidence="9" type="ORF">D0435_01985</name>
</gene>
<dbReference type="RefSeq" id="WP_160200748.1">
    <property type="nucleotide sequence ID" value="NZ_QXWK01000002.1"/>
</dbReference>
<dbReference type="EMBL" id="QXWK01000002">
    <property type="protein sequence ID" value="NBH60445.1"/>
    <property type="molecule type" value="Genomic_DNA"/>
</dbReference>
<keyword evidence="4 8" id="KW-1003">Cell membrane</keyword>
<evidence type="ECO:0000313" key="9">
    <source>
        <dbReference type="EMBL" id="NBH60445.1"/>
    </source>
</evidence>
<feature type="transmembrane region" description="Helical" evidence="8">
    <location>
        <begin position="12"/>
        <end position="30"/>
    </location>
</feature>
<evidence type="ECO:0000256" key="1">
    <source>
        <dbReference type="ARBA" id="ARBA00004651"/>
    </source>
</evidence>
<dbReference type="Pfam" id="PF01235">
    <property type="entry name" value="Na_Ala_symp"/>
    <property type="match status" value="1"/>
</dbReference>
<feature type="transmembrane region" description="Helical" evidence="8">
    <location>
        <begin position="435"/>
        <end position="453"/>
    </location>
</feature>
<keyword evidence="5 8" id="KW-0812">Transmembrane</keyword>
<feature type="transmembrane region" description="Helical" evidence="8">
    <location>
        <begin position="246"/>
        <end position="269"/>
    </location>
</feature>
<dbReference type="GO" id="GO:0005886">
    <property type="term" value="C:plasma membrane"/>
    <property type="evidence" value="ECO:0007669"/>
    <property type="project" value="UniProtKB-SubCell"/>
</dbReference>
<dbReference type="AlphaFoldDB" id="A0A845QHQ9"/>
<feature type="transmembrane region" description="Helical" evidence="8">
    <location>
        <begin position="397"/>
        <end position="415"/>
    </location>
</feature>
<comment type="subcellular location">
    <subcellularLocation>
        <location evidence="1 8">Cell membrane</location>
        <topology evidence="1 8">Multi-pass membrane protein</topology>
    </subcellularLocation>
</comment>
<accession>A0A845QHQ9</accession>
<dbReference type="Proteomes" id="UP000446866">
    <property type="component" value="Unassembled WGS sequence"/>
</dbReference>
<dbReference type="NCBIfam" id="TIGR00835">
    <property type="entry name" value="agcS"/>
    <property type="match status" value="1"/>
</dbReference>
<comment type="similarity">
    <text evidence="2 8">Belongs to the alanine or glycine:cation symporter (AGCS) (TC 2.A.25) family.</text>
</comment>
<dbReference type="PANTHER" id="PTHR30330">
    <property type="entry name" value="AGSS FAMILY TRANSPORTER, SODIUM-ALANINE"/>
    <property type="match status" value="1"/>
</dbReference>
<dbReference type="Gene3D" id="1.20.1740.10">
    <property type="entry name" value="Amino acid/polyamine transporter I"/>
    <property type="match status" value="1"/>
</dbReference>
<feature type="transmembrane region" description="Helical" evidence="8">
    <location>
        <begin position="215"/>
        <end position="234"/>
    </location>
</feature>
<keyword evidence="8" id="KW-0769">Symport</keyword>
<keyword evidence="7 8" id="KW-0472">Membrane</keyword>
<keyword evidence="3 8" id="KW-0813">Transport</keyword>
<dbReference type="PANTHER" id="PTHR30330:SF14">
    <property type="entry name" value="SODIUM_AMINO ACID (ALANINE) SYMPORTER"/>
    <property type="match status" value="1"/>
</dbReference>
<sequence>MFALFEQFTNFLYGLPLLIVILVTGIYLTLRTGFFQLRHFGHIIGSLFNKERRSGGADDKKKLTPFQAISIAIGGTVGVSNMSGVATAIATGGPGALFWLWVAALLGMIIKMAEVTLAVYYRESTPGGEFRGGPTYYMQKGLGQEKGYKFWKVFAVIFGGCIFMTWFITLQNYTVSEAVGNTFGLPLIVPAILYVIGIYIVIIGGIKKVGVVASYLTPIMCTFYIIAAIAILIINANQLPHTFAMIFKGAFSTQAASGAFLGATVAYAMRLGFARSVYSNEAGWGTSPMVHATANTDHPVKQGLMGAFEVFMDTIVVCSLTGLVIIVTGYWDSGLQGATLTLTAFESVIGSFARIMIAISIFLFGMTTSTGWFTYYQVILDHALKGKDKVKKIASKVFLIGTPLWGLIVTVLTVYGNGTPAQLWVIADFTTVFPTFFNVATLFLLSGTFIKLLKDYRARYLGEGKIDPDMHLFFEDKEKAQKKDA</sequence>
<evidence type="ECO:0000256" key="8">
    <source>
        <dbReference type="RuleBase" id="RU363064"/>
    </source>
</evidence>